<reference evidence="1" key="1">
    <citation type="journal article" date="2020" name="Phytopathology">
        <title>Genome Sequence Resources of Colletotrichum truncatum, C. plurivorum, C. musicola, and C. sojae: Four Species Pathogenic to Soybean (Glycine max).</title>
        <authorList>
            <person name="Rogerio F."/>
            <person name="Boufleur T.R."/>
            <person name="Ciampi-Guillardi M."/>
            <person name="Sukno S.A."/>
            <person name="Thon M.R."/>
            <person name="Massola Junior N.S."/>
            <person name="Baroncelli R."/>
        </authorList>
    </citation>
    <scope>NUCLEOTIDE SEQUENCE</scope>
    <source>
        <strain evidence="1">LFN0074</strain>
    </source>
</reference>
<organism evidence="1 2">
    <name type="scientific">Colletotrichum musicola</name>
    <dbReference type="NCBI Taxonomy" id="2175873"/>
    <lineage>
        <taxon>Eukaryota</taxon>
        <taxon>Fungi</taxon>
        <taxon>Dikarya</taxon>
        <taxon>Ascomycota</taxon>
        <taxon>Pezizomycotina</taxon>
        <taxon>Sordariomycetes</taxon>
        <taxon>Hypocreomycetidae</taxon>
        <taxon>Glomerellales</taxon>
        <taxon>Glomerellaceae</taxon>
        <taxon>Colletotrichum</taxon>
        <taxon>Colletotrichum orchidearum species complex</taxon>
    </lineage>
</organism>
<protein>
    <submittedName>
        <fullName evidence="1">Uncharacterized protein</fullName>
    </submittedName>
</protein>
<dbReference type="Proteomes" id="UP000639643">
    <property type="component" value="Unassembled WGS sequence"/>
</dbReference>
<proteinExistence type="predicted"/>
<sequence>MSLAAVLSASSATASVRVSVSPAAYRQLQEASGMASKLSGIVLRLMRRTGTASQHHSTARLSNPVAVDTYPEVVKGGVVVCLKSAATAEADGTLDHVGGWLGIVSASQLGYDAGYQLH</sequence>
<gene>
    <name evidence="1" type="ORF">CMUS01_13204</name>
</gene>
<dbReference type="AlphaFoldDB" id="A0A8H6JEM9"/>
<comment type="caution">
    <text evidence="1">The sequence shown here is derived from an EMBL/GenBank/DDBJ whole genome shotgun (WGS) entry which is preliminary data.</text>
</comment>
<evidence type="ECO:0000313" key="2">
    <source>
        <dbReference type="Proteomes" id="UP000639643"/>
    </source>
</evidence>
<name>A0A8H6JEM9_9PEZI</name>
<accession>A0A8H6JEM9</accession>
<evidence type="ECO:0000313" key="1">
    <source>
        <dbReference type="EMBL" id="KAF6811734.1"/>
    </source>
</evidence>
<keyword evidence="2" id="KW-1185">Reference proteome</keyword>
<dbReference type="EMBL" id="WIGM01000810">
    <property type="protein sequence ID" value="KAF6811734.1"/>
    <property type="molecule type" value="Genomic_DNA"/>
</dbReference>